<reference evidence="5 6" key="1">
    <citation type="submission" date="2014-01" db="EMBL/GenBank/DDBJ databases">
        <title>Genome sequence determination for a cystic fibrosis isolate, Inquilinus limosus.</title>
        <authorList>
            <person name="Pino M."/>
            <person name="Di Conza J."/>
            <person name="Gutkind G."/>
        </authorList>
    </citation>
    <scope>NUCLEOTIDE SEQUENCE [LARGE SCALE GENOMIC DNA]</scope>
    <source>
        <strain evidence="5 6">MP06</strain>
    </source>
</reference>
<feature type="domain" description="Beta-ketoacyl-[acyl-carrier-protein] synthase III N-terminal" evidence="4">
    <location>
        <begin position="121"/>
        <end position="191"/>
    </location>
</feature>
<comment type="caution">
    <text evidence="5">The sequence shown here is derived from an EMBL/GenBank/DDBJ whole genome shotgun (WGS) entry which is preliminary data.</text>
</comment>
<evidence type="ECO:0000256" key="1">
    <source>
        <dbReference type="ARBA" id="ARBA00022679"/>
    </source>
</evidence>
<feature type="domain" description="Beta-ketoacyl-[acyl-carrier-protein] synthase III C-terminal" evidence="3">
    <location>
        <begin position="250"/>
        <end position="319"/>
    </location>
</feature>
<dbReference type="InterPro" id="IPR016039">
    <property type="entry name" value="Thiolase-like"/>
</dbReference>
<organism evidence="5 6">
    <name type="scientific">Inquilinus limosus MP06</name>
    <dbReference type="NCBI Taxonomy" id="1398085"/>
    <lineage>
        <taxon>Bacteria</taxon>
        <taxon>Pseudomonadati</taxon>
        <taxon>Pseudomonadota</taxon>
        <taxon>Alphaproteobacteria</taxon>
        <taxon>Rhodospirillales</taxon>
        <taxon>Rhodospirillaceae</taxon>
        <taxon>Inquilinus</taxon>
    </lineage>
</organism>
<dbReference type="RefSeq" id="WP_034839744.1">
    <property type="nucleotide sequence ID" value="NZ_JANX01000206.1"/>
</dbReference>
<dbReference type="GO" id="GO:0044550">
    <property type="term" value="P:secondary metabolite biosynthetic process"/>
    <property type="evidence" value="ECO:0007669"/>
    <property type="project" value="TreeGrafter"/>
</dbReference>
<dbReference type="Pfam" id="PF08545">
    <property type="entry name" value="ACP_syn_III"/>
    <property type="match status" value="1"/>
</dbReference>
<dbReference type="AlphaFoldDB" id="A0A0A0D3F8"/>
<dbReference type="GO" id="GO:0004315">
    <property type="term" value="F:3-oxoacyl-[acyl-carrier-protein] synthase activity"/>
    <property type="evidence" value="ECO:0007669"/>
    <property type="project" value="InterPro"/>
</dbReference>
<dbReference type="EMBL" id="JANX01000206">
    <property type="protein sequence ID" value="KGM33251.1"/>
    <property type="molecule type" value="Genomic_DNA"/>
</dbReference>
<dbReference type="InterPro" id="IPR013747">
    <property type="entry name" value="ACP_syn_III_C"/>
</dbReference>
<dbReference type="PANTHER" id="PTHR34069:SF3">
    <property type="entry name" value="ACYL-COA:ACYL-COA ALKYLTRANSFERASE"/>
    <property type="match status" value="1"/>
</dbReference>
<keyword evidence="1" id="KW-0808">Transferase</keyword>
<dbReference type="InterPro" id="IPR013751">
    <property type="entry name" value="ACP_syn_III_N"/>
</dbReference>
<dbReference type="PANTHER" id="PTHR34069">
    <property type="entry name" value="3-OXOACYL-[ACYL-CARRIER-PROTEIN] SYNTHASE 3"/>
    <property type="match status" value="1"/>
</dbReference>
<name>A0A0A0D3F8_9PROT</name>
<evidence type="ECO:0000256" key="2">
    <source>
        <dbReference type="ARBA" id="ARBA00023315"/>
    </source>
</evidence>
<evidence type="ECO:0000259" key="3">
    <source>
        <dbReference type="Pfam" id="PF08541"/>
    </source>
</evidence>
<dbReference type="OrthoDB" id="151547at2"/>
<dbReference type="Pfam" id="PF08541">
    <property type="entry name" value="ACP_syn_III_C"/>
    <property type="match status" value="1"/>
</dbReference>
<keyword evidence="2" id="KW-0012">Acyltransferase</keyword>
<proteinExistence type="predicted"/>
<protein>
    <recommendedName>
        <fullName evidence="7">3-oxoacyl-ACP synthase</fullName>
    </recommendedName>
</protein>
<sequence>MVDNTARIKGVGFAVPEQVRTNDAPVFDWIKAHNPPHSDLFKGFDQRRILAPGQTLLGLMAEAAAAALVDAGLGAGDIDLLIGISSVSDYVSPNGLVALHQTLNLPPRCQVLPLGTEFTVFNDGLVLAEAMIRTGRGLRNALVVCGCNWSRHVSYHEATCIGAADGAGAAVMAVSDDQQRFALVDVVTDTDTNYFGAMHMSARPAGTIDPPPPYLAESFTTPLMYIGDAGADSYKEYGAKVPPRIVDRLLRRNGLAAGEITLIAHQASSVLSDAWAEAIRPGQYLTTLPEYANMTSASVPVTLAARYAEISRNDLVLLTIGLQQQTSAVLLRRRCNRGQIGI</sequence>
<dbReference type="Gene3D" id="3.40.47.10">
    <property type="match status" value="1"/>
</dbReference>
<evidence type="ECO:0000313" key="6">
    <source>
        <dbReference type="Proteomes" id="UP000029995"/>
    </source>
</evidence>
<gene>
    <name evidence="5" type="ORF">P409_16860</name>
</gene>
<evidence type="ECO:0000313" key="5">
    <source>
        <dbReference type="EMBL" id="KGM33251.1"/>
    </source>
</evidence>
<evidence type="ECO:0008006" key="7">
    <source>
        <dbReference type="Google" id="ProtNLM"/>
    </source>
</evidence>
<accession>A0A0A0D3F8</accession>
<dbReference type="SUPFAM" id="SSF53901">
    <property type="entry name" value="Thiolase-like"/>
    <property type="match status" value="2"/>
</dbReference>
<dbReference type="GO" id="GO:0006633">
    <property type="term" value="P:fatty acid biosynthetic process"/>
    <property type="evidence" value="ECO:0007669"/>
    <property type="project" value="InterPro"/>
</dbReference>
<evidence type="ECO:0000259" key="4">
    <source>
        <dbReference type="Pfam" id="PF08545"/>
    </source>
</evidence>
<dbReference type="Proteomes" id="UP000029995">
    <property type="component" value="Unassembled WGS sequence"/>
</dbReference>